<organism evidence="6 7">
    <name type="scientific">Eumeta variegata</name>
    <name type="common">Bagworm moth</name>
    <name type="synonym">Eumeta japonica</name>
    <dbReference type="NCBI Taxonomy" id="151549"/>
    <lineage>
        <taxon>Eukaryota</taxon>
        <taxon>Metazoa</taxon>
        <taxon>Ecdysozoa</taxon>
        <taxon>Arthropoda</taxon>
        <taxon>Hexapoda</taxon>
        <taxon>Insecta</taxon>
        <taxon>Pterygota</taxon>
        <taxon>Neoptera</taxon>
        <taxon>Endopterygota</taxon>
        <taxon>Lepidoptera</taxon>
        <taxon>Glossata</taxon>
        <taxon>Ditrysia</taxon>
        <taxon>Tineoidea</taxon>
        <taxon>Psychidae</taxon>
        <taxon>Oiketicinae</taxon>
        <taxon>Eumeta</taxon>
    </lineage>
</organism>
<gene>
    <name evidence="6" type="primary">Ascc3</name>
    <name evidence="6" type="ORF">EVAR_71117_1</name>
</gene>
<dbReference type="GO" id="GO:0004386">
    <property type="term" value="F:helicase activity"/>
    <property type="evidence" value="ECO:0007669"/>
    <property type="project" value="UniProtKB-KW"/>
</dbReference>
<dbReference type="OrthoDB" id="5575at2759"/>
<dbReference type="InterPro" id="IPR011545">
    <property type="entry name" value="DEAD/DEAH_box_helicase_dom"/>
</dbReference>
<keyword evidence="1" id="KW-0547">Nucleotide-binding</keyword>
<dbReference type="STRING" id="151549.A0A4C1TCE2"/>
<comment type="caution">
    <text evidence="6">The sequence shown here is derived from an EMBL/GenBank/DDBJ whole genome shotgun (WGS) entry which is preliminary data.</text>
</comment>
<keyword evidence="7" id="KW-1185">Reference proteome</keyword>
<dbReference type="InterPro" id="IPR050474">
    <property type="entry name" value="Hel308_SKI2-like"/>
</dbReference>
<dbReference type="EMBL" id="BGZK01004854">
    <property type="protein sequence ID" value="GBP11260.1"/>
    <property type="molecule type" value="Genomic_DNA"/>
</dbReference>
<evidence type="ECO:0000256" key="3">
    <source>
        <dbReference type="ARBA" id="ARBA00022806"/>
    </source>
</evidence>
<dbReference type="GO" id="GO:0016787">
    <property type="term" value="F:hydrolase activity"/>
    <property type="evidence" value="ECO:0007669"/>
    <property type="project" value="UniProtKB-KW"/>
</dbReference>
<dbReference type="GO" id="GO:0003676">
    <property type="term" value="F:nucleic acid binding"/>
    <property type="evidence" value="ECO:0007669"/>
    <property type="project" value="InterPro"/>
</dbReference>
<accession>A0A4C1TCE2</accession>
<evidence type="ECO:0000313" key="6">
    <source>
        <dbReference type="EMBL" id="GBP11260.1"/>
    </source>
</evidence>
<evidence type="ECO:0000256" key="1">
    <source>
        <dbReference type="ARBA" id="ARBA00022741"/>
    </source>
</evidence>
<sequence length="121" mass="13706">MAPTVATQVVVQSALEKELGKQQRREEKKMHRLIQSIGTSGKDEDEFKIVYIAPMKALASEMVDNFSKRLKDLNIVVKELTGDMQLSKTEMTQTQILVTTPEKWDVVTRKGGELNTHIFNS</sequence>
<dbReference type="SUPFAM" id="SSF52540">
    <property type="entry name" value="P-loop containing nucleoside triphosphate hydrolases"/>
    <property type="match status" value="1"/>
</dbReference>
<keyword evidence="3" id="KW-0347">Helicase</keyword>
<keyword evidence="2" id="KW-0378">Hydrolase</keyword>
<evidence type="ECO:0000256" key="4">
    <source>
        <dbReference type="ARBA" id="ARBA00022840"/>
    </source>
</evidence>
<dbReference type="AlphaFoldDB" id="A0A4C1TCE2"/>
<proteinExistence type="predicted"/>
<evidence type="ECO:0000256" key="2">
    <source>
        <dbReference type="ARBA" id="ARBA00022801"/>
    </source>
</evidence>
<dbReference type="Proteomes" id="UP000299102">
    <property type="component" value="Unassembled WGS sequence"/>
</dbReference>
<protein>
    <submittedName>
        <fullName evidence="6">Activating signal cointegrator 1 complex subunit 3</fullName>
    </submittedName>
</protein>
<dbReference type="InterPro" id="IPR027417">
    <property type="entry name" value="P-loop_NTPase"/>
</dbReference>
<dbReference type="PANTHER" id="PTHR47961">
    <property type="entry name" value="DNA POLYMERASE THETA, PUTATIVE (AFU_ORTHOLOGUE AFUA_1G05260)-RELATED"/>
    <property type="match status" value="1"/>
</dbReference>
<dbReference type="PANTHER" id="PTHR47961:SF13">
    <property type="entry name" value="ACTIVATING SIGNAL COINTEGRATOR 1 COMPLEX SUBUNIT 3"/>
    <property type="match status" value="1"/>
</dbReference>
<feature type="domain" description="DEAD/DEAH-box helicase" evidence="5">
    <location>
        <begin position="34"/>
        <end position="108"/>
    </location>
</feature>
<name>A0A4C1TCE2_EUMVA</name>
<reference evidence="6 7" key="1">
    <citation type="journal article" date="2019" name="Commun. Biol.">
        <title>The bagworm genome reveals a unique fibroin gene that provides high tensile strength.</title>
        <authorList>
            <person name="Kono N."/>
            <person name="Nakamura H."/>
            <person name="Ohtoshi R."/>
            <person name="Tomita M."/>
            <person name="Numata K."/>
            <person name="Arakawa K."/>
        </authorList>
    </citation>
    <scope>NUCLEOTIDE SEQUENCE [LARGE SCALE GENOMIC DNA]</scope>
</reference>
<dbReference type="GO" id="GO:0005524">
    <property type="term" value="F:ATP binding"/>
    <property type="evidence" value="ECO:0007669"/>
    <property type="project" value="UniProtKB-KW"/>
</dbReference>
<dbReference type="Gene3D" id="3.40.50.300">
    <property type="entry name" value="P-loop containing nucleotide triphosphate hydrolases"/>
    <property type="match status" value="1"/>
</dbReference>
<dbReference type="Pfam" id="PF00270">
    <property type="entry name" value="DEAD"/>
    <property type="match status" value="1"/>
</dbReference>
<evidence type="ECO:0000259" key="5">
    <source>
        <dbReference type="Pfam" id="PF00270"/>
    </source>
</evidence>
<keyword evidence="4" id="KW-0067">ATP-binding</keyword>
<evidence type="ECO:0000313" key="7">
    <source>
        <dbReference type="Proteomes" id="UP000299102"/>
    </source>
</evidence>